<accession>A0A139AHQ1</accession>
<organism evidence="3 4">
    <name type="scientific">Gonapodya prolifera (strain JEL478)</name>
    <name type="common">Monoblepharis prolifera</name>
    <dbReference type="NCBI Taxonomy" id="1344416"/>
    <lineage>
        <taxon>Eukaryota</taxon>
        <taxon>Fungi</taxon>
        <taxon>Fungi incertae sedis</taxon>
        <taxon>Chytridiomycota</taxon>
        <taxon>Chytridiomycota incertae sedis</taxon>
        <taxon>Monoblepharidomycetes</taxon>
        <taxon>Monoblepharidales</taxon>
        <taxon>Gonapodyaceae</taxon>
        <taxon>Gonapodya</taxon>
    </lineage>
</organism>
<protein>
    <recommendedName>
        <fullName evidence="2">DSBA-like thioredoxin domain-containing protein</fullName>
    </recommendedName>
</protein>
<dbReference type="InterPro" id="IPR001853">
    <property type="entry name" value="DSBA-like_thioredoxin_dom"/>
</dbReference>
<sequence>MVEPAPLAVTVDFYHDVTCPWSFIGKRRLDRVLQAISAASSSSSDATLDRSTPPPVSVRADFHPFFINPSHRLEGAPASWDARSERVRREVVKGRIERLKEVAREDGVQLKLRTDPSLAPASSAPGVSGHAEPDPFDRPKTLKAHRLVLFARDEARRHAASKEQRRQAANAWVTQMARIFGGRRSDGSLKVDGKLRGSTILRDPGDAAASKMLDLLASAYWERGEDIGNDRVLVRWGKRVGLDAHRVGSFLSSNRLADAVLTDEQNGRRLLGITGSPWLKFSLEQGGRTVSFDVAGAQDVGTMLRMLSRAFEKLGSARLRSNVGSELSVSSGVGSVDEDAEDDGAVLGFVGARL</sequence>
<dbReference type="Gene3D" id="3.40.30.10">
    <property type="entry name" value="Glutaredoxin"/>
    <property type="match status" value="2"/>
</dbReference>
<evidence type="ECO:0000313" key="3">
    <source>
        <dbReference type="EMBL" id="KXS16327.1"/>
    </source>
</evidence>
<dbReference type="OrthoDB" id="2176817at2759"/>
<proteinExistence type="predicted"/>
<dbReference type="PANTHER" id="PTHR13887">
    <property type="entry name" value="GLUTATHIONE S-TRANSFERASE KAPPA"/>
    <property type="match status" value="1"/>
</dbReference>
<dbReference type="GO" id="GO:0016491">
    <property type="term" value="F:oxidoreductase activity"/>
    <property type="evidence" value="ECO:0007669"/>
    <property type="project" value="InterPro"/>
</dbReference>
<dbReference type="Proteomes" id="UP000070544">
    <property type="component" value="Unassembled WGS sequence"/>
</dbReference>
<dbReference type="SUPFAM" id="SSF52833">
    <property type="entry name" value="Thioredoxin-like"/>
    <property type="match status" value="1"/>
</dbReference>
<dbReference type="EMBL" id="KQ965754">
    <property type="protein sequence ID" value="KXS16327.1"/>
    <property type="molecule type" value="Genomic_DNA"/>
</dbReference>
<dbReference type="AlphaFoldDB" id="A0A139AHQ1"/>
<feature type="region of interest" description="Disordered" evidence="1">
    <location>
        <begin position="113"/>
        <end position="138"/>
    </location>
</feature>
<evidence type="ECO:0000313" key="4">
    <source>
        <dbReference type="Proteomes" id="UP000070544"/>
    </source>
</evidence>
<reference evidence="3 4" key="1">
    <citation type="journal article" date="2015" name="Genome Biol. Evol.">
        <title>Phylogenomic analyses indicate that early fungi evolved digesting cell walls of algal ancestors of land plants.</title>
        <authorList>
            <person name="Chang Y."/>
            <person name="Wang S."/>
            <person name="Sekimoto S."/>
            <person name="Aerts A.L."/>
            <person name="Choi C."/>
            <person name="Clum A."/>
            <person name="LaButti K.M."/>
            <person name="Lindquist E.A."/>
            <person name="Yee Ngan C."/>
            <person name="Ohm R.A."/>
            <person name="Salamov A.A."/>
            <person name="Grigoriev I.V."/>
            <person name="Spatafora J.W."/>
            <person name="Berbee M.L."/>
        </authorList>
    </citation>
    <scope>NUCLEOTIDE SEQUENCE [LARGE SCALE GENOMIC DNA]</scope>
    <source>
        <strain evidence="3 4">JEL478</strain>
    </source>
</reference>
<dbReference type="PANTHER" id="PTHR13887:SF41">
    <property type="entry name" value="THIOREDOXIN SUPERFAMILY PROTEIN"/>
    <property type="match status" value="1"/>
</dbReference>
<dbReference type="InterPro" id="IPR036249">
    <property type="entry name" value="Thioredoxin-like_sf"/>
</dbReference>
<keyword evidence="4" id="KW-1185">Reference proteome</keyword>
<feature type="domain" description="DSBA-like thioredoxin" evidence="2">
    <location>
        <begin position="208"/>
        <end position="303"/>
    </location>
</feature>
<feature type="domain" description="DSBA-like thioredoxin" evidence="2">
    <location>
        <begin position="10"/>
        <end position="163"/>
    </location>
</feature>
<gene>
    <name evidence="3" type="ORF">M427DRAFT_69283</name>
</gene>
<dbReference type="Pfam" id="PF01323">
    <property type="entry name" value="DSBA"/>
    <property type="match status" value="2"/>
</dbReference>
<name>A0A139AHQ1_GONPJ</name>
<evidence type="ECO:0000256" key="1">
    <source>
        <dbReference type="SAM" id="MobiDB-lite"/>
    </source>
</evidence>
<evidence type="ECO:0000259" key="2">
    <source>
        <dbReference type="Pfam" id="PF01323"/>
    </source>
</evidence>